<evidence type="ECO:0000313" key="2">
    <source>
        <dbReference type="Proteomes" id="UP000028073"/>
    </source>
</evidence>
<sequence length="64" mass="7207">MSINKSFPIAVHLPANSKVPCIQIGKNFFSHFIWDGVYSLVDKLCFFKAWLTCIQALVTGLFSL</sequence>
<name>A0A081MYE2_9GAMM</name>
<comment type="caution">
    <text evidence="1">The sequence shown here is derived from an EMBL/GenBank/DDBJ whole genome shotgun (WGS) entry which is preliminary data.</text>
</comment>
<dbReference type="AlphaFoldDB" id="A0A081MYE2"/>
<protein>
    <submittedName>
        <fullName evidence="1">Uncharacterized protein</fullName>
    </submittedName>
</protein>
<dbReference type="EMBL" id="JOKH01000026">
    <property type="protein sequence ID" value="KEQ11215.1"/>
    <property type="molecule type" value="Genomic_DNA"/>
</dbReference>
<accession>A0A081MYE2</accession>
<gene>
    <name evidence="1" type="ORF">GZ78_29290</name>
</gene>
<dbReference type="Proteomes" id="UP000028073">
    <property type="component" value="Unassembled WGS sequence"/>
</dbReference>
<evidence type="ECO:0000313" key="1">
    <source>
        <dbReference type="EMBL" id="KEQ11215.1"/>
    </source>
</evidence>
<proteinExistence type="predicted"/>
<organism evidence="1 2">
    <name type="scientific">Endozoicomonas numazuensis</name>
    <dbReference type="NCBI Taxonomy" id="1137799"/>
    <lineage>
        <taxon>Bacteria</taxon>
        <taxon>Pseudomonadati</taxon>
        <taxon>Pseudomonadota</taxon>
        <taxon>Gammaproteobacteria</taxon>
        <taxon>Oceanospirillales</taxon>
        <taxon>Endozoicomonadaceae</taxon>
        <taxon>Endozoicomonas</taxon>
    </lineage>
</organism>
<reference evidence="1 2" key="1">
    <citation type="submission" date="2014-06" db="EMBL/GenBank/DDBJ databases">
        <title>Whole Genome Sequences of Three Symbiotic Endozoicomonas Bacteria.</title>
        <authorList>
            <person name="Neave M.J."/>
            <person name="Apprill A."/>
            <person name="Voolstra C.R."/>
        </authorList>
    </citation>
    <scope>NUCLEOTIDE SEQUENCE [LARGE SCALE GENOMIC DNA]</scope>
    <source>
        <strain evidence="1 2">DSM 25634</strain>
    </source>
</reference>
<keyword evidence="2" id="KW-1185">Reference proteome</keyword>